<evidence type="ECO:0000313" key="3">
    <source>
        <dbReference type="Proteomes" id="UP001328107"/>
    </source>
</evidence>
<feature type="non-terminal residue" evidence="2">
    <location>
        <position position="1"/>
    </location>
</feature>
<dbReference type="AlphaFoldDB" id="A0AAN4ZUC0"/>
<protein>
    <submittedName>
        <fullName evidence="2">Uncharacterized protein</fullName>
    </submittedName>
</protein>
<feature type="non-terminal residue" evidence="2">
    <location>
        <position position="121"/>
    </location>
</feature>
<reference evidence="3" key="1">
    <citation type="submission" date="2022-10" db="EMBL/GenBank/DDBJ databases">
        <title>Genome assembly of Pristionchus species.</title>
        <authorList>
            <person name="Yoshida K."/>
            <person name="Sommer R.J."/>
        </authorList>
    </citation>
    <scope>NUCLEOTIDE SEQUENCE [LARGE SCALE GENOMIC DNA]</scope>
    <source>
        <strain evidence="3">RS5460</strain>
    </source>
</reference>
<gene>
    <name evidence="2" type="ORF">PMAYCL1PPCAC_14290</name>
</gene>
<keyword evidence="3" id="KW-1185">Reference proteome</keyword>
<name>A0AAN4ZUC0_9BILA</name>
<feature type="compositionally biased region" description="Basic and acidic residues" evidence="1">
    <location>
        <begin position="31"/>
        <end position="40"/>
    </location>
</feature>
<organism evidence="2 3">
    <name type="scientific">Pristionchus mayeri</name>
    <dbReference type="NCBI Taxonomy" id="1317129"/>
    <lineage>
        <taxon>Eukaryota</taxon>
        <taxon>Metazoa</taxon>
        <taxon>Ecdysozoa</taxon>
        <taxon>Nematoda</taxon>
        <taxon>Chromadorea</taxon>
        <taxon>Rhabditida</taxon>
        <taxon>Rhabditina</taxon>
        <taxon>Diplogasteromorpha</taxon>
        <taxon>Diplogasteroidea</taxon>
        <taxon>Neodiplogasteridae</taxon>
        <taxon>Pristionchus</taxon>
    </lineage>
</organism>
<dbReference type="Proteomes" id="UP001328107">
    <property type="component" value="Unassembled WGS sequence"/>
</dbReference>
<feature type="compositionally biased region" description="Basic and acidic residues" evidence="1">
    <location>
        <begin position="87"/>
        <end position="98"/>
    </location>
</feature>
<feature type="region of interest" description="Disordered" evidence="1">
    <location>
        <begin position="13"/>
        <end position="60"/>
    </location>
</feature>
<evidence type="ECO:0000313" key="2">
    <source>
        <dbReference type="EMBL" id="GMR44095.1"/>
    </source>
</evidence>
<feature type="region of interest" description="Disordered" evidence="1">
    <location>
        <begin position="77"/>
        <end position="100"/>
    </location>
</feature>
<evidence type="ECO:0000256" key="1">
    <source>
        <dbReference type="SAM" id="MobiDB-lite"/>
    </source>
</evidence>
<proteinExistence type="predicted"/>
<dbReference type="EMBL" id="BTRK01000003">
    <property type="protein sequence ID" value="GMR44095.1"/>
    <property type="molecule type" value="Genomic_DNA"/>
</dbReference>
<comment type="caution">
    <text evidence="2">The sequence shown here is derived from an EMBL/GenBank/DDBJ whole genome shotgun (WGS) entry which is preliminary data.</text>
</comment>
<sequence length="121" mass="13619">DFIDELKEELSLNDEMGNNIGDDNSMADSSLENRGEKEDAVNIAGISKESSENEELKKKRKSSRFVSRPVKFADYIEESDGDGDFEPSAKKGRSESMEKTGNYRIGDWMGITSQIHAFYHS</sequence>
<accession>A0AAN4ZUC0</accession>